<dbReference type="PANTHER" id="PTHR48226">
    <property type="entry name" value="OS06G0326200 PROTEIN"/>
    <property type="match status" value="1"/>
</dbReference>
<dbReference type="STRING" id="1262450.S3BWM7"/>
<dbReference type="Proteomes" id="UP000016923">
    <property type="component" value="Unassembled WGS sequence"/>
</dbReference>
<evidence type="ECO:0000313" key="3">
    <source>
        <dbReference type="EMBL" id="EPE03826.1"/>
    </source>
</evidence>
<feature type="compositionally biased region" description="Acidic residues" evidence="1">
    <location>
        <begin position="324"/>
        <end position="334"/>
    </location>
</feature>
<evidence type="ECO:0000259" key="2">
    <source>
        <dbReference type="PROSITE" id="PS51370"/>
    </source>
</evidence>
<keyword evidence="4" id="KW-1185">Reference proteome</keyword>
<dbReference type="GO" id="GO:0030048">
    <property type="term" value="P:actin filament-based movement"/>
    <property type="evidence" value="ECO:0007669"/>
    <property type="project" value="TreeGrafter"/>
</dbReference>
<feature type="compositionally biased region" description="Basic and acidic residues" evidence="1">
    <location>
        <begin position="759"/>
        <end position="774"/>
    </location>
</feature>
<feature type="region of interest" description="Disordered" evidence="1">
    <location>
        <begin position="1"/>
        <end position="217"/>
    </location>
</feature>
<feature type="compositionally biased region" description="Basic and acidic residues" evidence="1">
    <location>
        <begin position="64"/>
        <end position="93"/>
    </location>
</feature>
<sequence length="902" mass="100364">MSSQYFPRREHNAVDSATEAAKHYQRAKRGGPRGGSTYSPPASPAYDYSRQRTWPANGSGGGSYEDRGIPIRERNREQDYDRDYDRRDYRRDYDDDDDNDDEEDEEEDELEELDWQHSTSPRTPRTAGMASGSSIGGGSGSYGRHERDMAESPRYAHDVRTSPPHRHREVERDRERRDRERRDREVRERDRERDREEVERKRDREASRQRMREATQGYPRRLRGYLLPVLQNQQAMDHATDLFIKLDQDERYLTQSAAVLLESLATVADSEQMAKAALAARKSKKSKNDDSEDFTTSTEESSVIETTAEEVSDDSDLDDSHTESEDDDDDDDENQFGVFSVDGNDMPNFGGAGGSRRPSVINTSDGMGGPGMGGARRRSSAGHRSSFAEHSRKGSSGSVTGGSNTALMKWGGFRPYALNKHTANVTDKRKSFLALTQIISVTLLASLGIDPDAPSSNSGRKGSKKNSRLSTKGLLAELLRVLKPKDYRAYFRASARVIMVPTAGGGFGGAGSGGGSITGGGAGAFGSSLGGGGGGSLGKSMGRSGVPDELVLEAMERQLLGMAKFNLAAVASSSSSSSPAGPMMACLTYSSGKYGSITLYRLDMAAPGTSGAMAGFDAWPRRITPVSTMTGVPKELLRCTIDSMPPSRRTVMQIEPDTREGKGRNAKNRMRPRWRQLPSETALPCLGYSPGVDNTPLSTGLCDALLVQPEELEIQPGVMANIVNATLPAMVCWLHSRTAYLSNIEFETPEVQRAPSNSTRRDRERERERERDFDDNASTSTINSRGRVRRIVRWRRGPDMVEHEGREPTVVVLHPNRGEWVTTPVYWTNSKDVVAEEAARESMKESRDRERERERERDREKEKERERERDRDSSSGSSTSSRHSRDKDRESKRERRDSKDDK</sequence>
<dbReference type="GO" id="GO:0005884">
    <property type="term" value="C:actin filament"/>
    <property type="evidence" value="ECO:0007669"/>
    <property type="project" value="TreeGrafter"/>
</dbReference>
<reference evidence="3 4" key="1">
    <citation type="journal article" date="2013" name="BMC Genomics">
        <title>The genome and transcriptome of the pine saprophyte Ophiostoma piceae, and a comparison with the bark beetle-associated pine pathogen Grosmannia clavigera.</title>
        <authorList>
            <person name="Haridas S."/>
            <person name="Wang Y."/>
            <person name="Lim L."/>
            <person name="Massoumi Alamouti S."/>
            <person name="Jackman S."/>
            <person name="Docking R."/>
            <person name="Robertson G."/>
            <person name="Birol I."/>
            <person name="Bohlmann J."/>
            <person name="Breuil C."/>
        </authorList>
    </citation>
    <scope>NUCLEOTIDE SEQUENCE [LARGE SCALE GENOMIC DNA]</scope>
    <source>
        <strain evidence="3 4">UAMH 11346</strain>
    </source>
</reference>
<dbReference type="eggNOG" id="ENOG502RN20">
    <property type="taxonomic scope" value="Eukaryota"/>
</dbReference>
<feature type="region of interest" description="Disordered" evidence="1">
    <location>
        <begin position="280"/>
        <end position="402"/>
    </location>
</feature>
<accession>S3BWM7</accession>
<feature type="compositionally biased region" description="Low complexity" evidence="1">
    <location>
        <begin position="294"/>
        <end position="306"/>
    </location>
</feature>
<feature type="compositionally biased region" description="Acidic residues" evidence="1">
    <location>
        <begin position="307"/>
        <end position="317"/>
    </location>
</feature>
<feature type="region of interest" description="Disordered" evidence="1">
    <location>
        <begin position="835"/>
        <end position="902"/>
    </location>
</feature>
<feature type="compositionally biased region" description="Basic and acidic residues" evidence="1">
    <location>
        <begin position="883"/>
        <end position="902"/>
    </location>
</feature>
<dbReference type="OrthoDB" id="5244706at2759"/>
<proteinExistence type="predicted"/>
<feature type="compositionally biased region" description="Basic and acidic residues" evidence="1">
    <location>
        <begin position="143"/>
        <end position="160"/>
    </location>
</feature>
<feature type="domain" description="R" evidence="2">
    <location>
        <begin position="844"/>
        <end position="861"/>
    </location>
</feature>
<dbReference type="HOGENOM" id="CLU_321339_0_0_1"/>
<feature type="compositionally biased region" description="Basic and acidic residues" evidence="1">
    <location>
        <begin position="835"/>
        <end position="873"/>
    </location>
</feature>
<evidence type="ECO:0000313" key="4">
    <source>
        <dbReference type="Proteomes" id="UP000016923"/>
    </source>
</evidence>
<feature type="compositionally biased region" description="Basic and acidic residues" evidence="1">
    <location>
        <begin position="168"/>
        <end position="213"/>
    </location>
</feature>
<dbReference type="AlphaFoldDB" id="S3BWM7"/>
<dbReference type="PANTHER" id="PTHR48226:SF1">
    <property type="entry name" value="WAS_WASL-INTERACTING PROTEIN FAMILY MEMBER 1"/>
    <property type="match status" value="1"/>
</dbReference>
<protein>
    <recommendedName>
        <fullName evidence="2">R domain-containing protein</fullName>
    </recommendedName>
</protein>
<dbReference type="PROSITE" id="PS51370">
    <property type="entry name" value="R"/>
    <property type="match status" value="1"/>
</dbReference>
<dbReference type="InterPro" id="IPR017888">
    <property type="entry name" value="CYC/TB1_R_domain"/>
</dbReference>
<feature type="region of interest" description="Disordered" evidence="1">
    <location>
        <begin position="751"/>
        <end position="784"/>
    </location>
</feature>
<gene>
    <name evidence="3" type="ORF">F503_01716</name>
</gene>
<feature type="compositionally biased region" description="Acidic residues" evidence="1">
    <location>
        <begin position="94"/>
        <end position="113"/>
    </location>
</feature>
<dbReference type="VEuPathDB" id="FungiDB:F503_01716"/>
<evidence type="ECO:0000256" key="1">
    <source>
        <dbReference type="SAM" id="MobiDB-lite"/>
    </source>
</evidence>
<organism evidence="3 4">
    <name type="scientific">Ophiostoma piceae (strain UAMH 11346)</name>
    <name type="common">Sap stain fungus</name>
    <dbReference type="NCBI Taxonomy" id="1262450"/>
    <lineage>
        <taxon>Eukaryota</taxon>
        <taxon>Fungi</taxon>
        <taxon>Dikarya</taxon>
        <taxon>Ascomycota</taxon>
        <taxon>Pezizomycotina</taxon>
        <taxon>Sordariomycetes</taxon>
        <taxon>Sordariomycetidae</taxon>
        <taxon>Ophiostomatales</taxon>
        <taxon>Ophiostomataceae</taxon>
        <taxon>Ophiostoma</taxon>
    </lineage>
</organism>
<dbReference type="InterPro" id="IPR053099">
    <property type="entry name" value="WAS/WASL-interacting_domain"/>
</dbReference>
<dbReference type="EMBL" id="KE148164">
    <property type="protein sequence ID" value="EPE03826.1"/>
    <property type="molecule type" value="Genomic_DNA"/>
</dbReference>
<name>S3BWM7_OPHP1</name>